<organism evidence="8">
    <name type="scientific">Schistosoma haematobium</name>
    <name type="common">Blood fluke</name>
    <dbReference type="NCBI Taxonomy" id="6185"/>
    <lineage>
        <taxon>Eukaryota</taxon>
        <taxon>Metazoa</taxon>
        <taxon>Spiralia</taxon>
        <taxon>Lophotrochozoa</taxon>
        <taxon>Platyhelminthes</taxon>
        <taxon>Trematoda</taxon>
        <taxon>Digenea</taxon>
        <taxon>Strigeidida</taxon>
        <taxon>Schistosomatoidea</taxon>
        <taxon>Schistosomatidae</taxon>
        <taxon>Schistosoma</taxon>
    </lineage>
</organism>
<dbReference type="AlphaFoldDB" id="A0A095A0S8"/>
<gene>
    <name evidence="8" type="ORF">MS3_08835</name>
</gene>
<evidence type="ECO:0000313" key="8">
    <source>
        <dbReference type="EMBL" id="KGB40367.1"/>
    </source>
</evidence>
<proteinExistence type="inferred from homology"/>
<name>A0A095A0S8_SCHHA</name>
<dbReference type="GO" id="GO:0010587">
    <property type="term" value="P:miRNA catabolic process"/>
    <property type="evidence" value="ECO:0007669"/>
    <property type="project" value="TreeGrafter"/>
</dbReference>
<dbReference type="SMR" id="A0A095A0S8"/>
<dbReference type="InterPro" id="IPR050180">
    <property type="entry name" value="RNR_Ribonuclease"/>
</dbReference>
<keyword evidence="3" id="KW-0378">Hydrolase</keyword>
<dbReference type="Gene3D" id="2.40.50.700">
    <property type="match status" value="1"/>
</dbReference>
<dbReference type="PANTHER" id="PTHR23355">
    <property type="entry name" value="RIBONUCLEASE"/>
    <property type="match status" value="1"/>
</dbReference>
<evidence type="ECO:0000256" key="3">
    <source>
        <dbReference type="ARBA" id="ARBA00022801"/>
    </source>
</evidence>
<dbReference type="EMBL" id="KL251443">
    <property type="protein sequence ID" value="KGB40367.1"/>
    <property type="molecule type" value="Genomic_DNA"/>
</dbReference>
<feature type="domain" description="RNB" evidence="7">
    <location>
        <begin position="399"/>
        <end position="813"/>
    </location>
</feature>
<dbReference type="InterPro" id="IPR041505">
    <property type="entry name" value="Dis3_CSD2"/>
</dbReference>
<evidence type="ECO:0000256" key="1">
    <source>
        <dbReference type="ARBA" id="ARBA00005785"/>
    </source>
</evidence>
<evidence type="ECO:0000256" key="4">
    <source>
        <dbReference type="ARBA" id="ARBA00022839"/>
    </source>
</evidence>
<comment type="similarity">
    <text evidence="1 6">Belongs to the RNR ribonuclease family.</text>
</comment>
<dbReference type="Pfam" id="PF17849">
    <property type="entry name" value="OB_Dis3"/>
    <property type="match status" value="1"/>
</dbReference>
<sequence>MYLVHPCTNIYVLKFKKTFGSLYSQVVNPKTKRSRYPRTVVQKLKSVGQAIEPNLPVNGVSGADKPSSNNAYCPHWSHDDLISGVRNGTLLSGNLRINPKNFEDGYVKHPAGDADVYISTLASRNRALPNDIVAVMLEPKRNWRVFDSFIDEATMREIGDSNQKKKLRYVTLEQFLKIQPMGLEHLIGSCLAEEIAQDLDSPSDPTDSSSSEQDVQSHKAWWAIIQRTGHVVGILQSLHSRAFIGNLQIPSNFQTPKKVSPKGDQNNNQSEAIRTDPVLSNWKNAVLIPTDTRLPRVFIPREACPEGFLKNPETYKNVRFIGRITEWFDSNMFPKGELLRELSCDSSTLIQDETDRILVGAGFIWGVEAAFQFPDIVTESVRKSVDDVNAIREKDFIFRKDFRKYCVFTIDPSTARDLDDALHIRQLEPSEIEKLECSGYRNAFYEVGVHIADVSYFVKPDSPVDKEAASRATSIYLVQLCVPMLPRLLCEEQCSLNPGEDKLAFSVVFTVTEDAKILTTWFGRTFIRSCCKLSYEDAQEFIDHPDRDWSSNEFVKVDQPYTVMDICKNVLKLNDLATKMRKSRFHSGALRLDQVKSTFSLNNENGLPLGIAPYISKQSNWLIEEWMLAANKSVAERLAKYLPDSAFLRRHPPPSVKQLTEVSSSLNVAGININIDSAGSIQDSICREAGCNVEVGYHYSDALVKLCDDFMSNVLIHDGDLIEEMQKVDLNSVVQKEKLLLKTLEHEARLLVTVALLTKTMNLAVYFCLGLLPSELSPSHYALNMQLYTHFTSPIRRYADVIVHRQLSATLAKEESDPEKADWYLSTAFPKEMTPVELQQQAEVCNSKKLSARLAGEESAELFFVLFVKETGPFNEVCAVTSVLDRSFDVLILSCGLTKRVYLQNLNLKSYEFVPPKTGMGKVVESGKLCLLWNSDLLENFNIKGSDSADCIQNITVGSKTTLSSCGCFYMEIKVFDVVRCRVSVDSCSSIDDASQCGRQNTLLPKLLHA</sequence>
<dbReference type="InterPro" id="IPR041093">
    <property type="entry name" value="Dis3l2-like_C"/>
</dbReference>
<dbReference type="GO" id="GO:0000932">
    <property type="term" value="C:P-body"/>
    <property type="evidence" value="ECO:0007669"/>
    <property type="project" value="TreeGrafter"/>
</dbReference>
<evidence type="ECO:0000256" key="6">
    <source>
        <dbReference type="RuleBase" id="RU003901"/>
    </source>
</evidence>
<dbReference type="InterPro" id="IPR022966">
    <property type="entry name" value="RNase_II/R_CS"/>
</dbReference>
<dbReference type="InterPro" id="IPR001900">
    <property type="entry name" value="RNase_II/R"/>
</dbReference>
<keyword evidence="4 8" id="KW-0269">Exonuclease</keyword>
<dbReference type="GO" id="GO:0000175">
    <property type="term" value="F:3'-5'-RNA exonuclease activity"/>
    <property type="evidence" value="ECO:0007669"/>
    <property type="project" value="TreeGrafter"/>
</dbReference>
<dbReference type="SUPFAM" id="SSF50249">
    <property type="entry name" value="Nucleic acid-binding proteins"/>
    <property type="match status" value="2"/>
</dbReference>
<dbReference type="Pfam" id="PF17877">
    <property type="entry name" value="Dis3l2_C_term"/>
    <property type="match status" value="1"/>
</dbReference>
<reference evidence="8" key="1">
    <citation type="journal article" date="2012" name="Nat. Genet.">
        <title>Whole-genome sequence of Schistosoma haematobium.</title>
        <authorList>
            <person name="Young N.D."/>
            <person name="Jex A.R."/>
            <person name="Li B."/>
            <person name="Liu S."/>
            <person name="Yang L."/>
            <person name="Xiong Z."/>
            <person name="Li Y."/>
            <person name="Cantacessi C."/>
            <person name="Hall R.S."/>
            <person name="Xu X."/>
            <person name="Chen F."/>
            <person name="Wu X."/>
            <person name="Zerlotini A."/>
            <person name="Oliveira G."/>
            <person name="Hofmann A."/>
            <person name="Zhang G."/>
            <person name="Fang X."/>
            <person name="Kang Y."/>
            <person name="Campbell B.E."/>
            <person name="Loukas A."/>
            <person name="Ranganathan S."/>
            <person name="Rollinson D."/>
            <person name="Rinaldi G."/>
            <person name="Brindley P.J."/>
            <person name="Yang H."/>
            <person name="Wang J."/>
            <person name="Wang J."/>
            <person name="Gasser R.B."/>
        </authorList>
    </citation>
    <scope>NUCLEOTIDE SEQUENCE [LARGE SCALE GENOMIC DNA]</scope>
</reference>
<dbReference type="Gene3D" id="2.40.50.690">
    <property type="match status" value="1"/>
</dbReference>
<dbReference type="STRING" id="6185.A0A095A0S8"/>
<dbReference type="Pfam" id="PF00773">
    <property type="entry name" value="RNB"/>
    <property type="match status" value="1"/>
</dbReference>
<dbReference type="Gene3D" id="2.40.50.140">
    <property type="entry name" value="Nucleic acid-binding proteins"/>
    <property type="match status" value="1"/>
</dbReference>
<evidence type="ECO:0000256" key="2">
    <source>
        <dbReference type="ARBA" id="ARBA00022722"/>
    </source>
</evidence>
<dbReference type="InterPro" id="IPR012340">
    <property type="entry name" value="NA-bd_OB-fold"/>
</dbReference>
<evidence type="ECO:0000256" key="5">
    <source>
        <dbReference type="ARBA" id="ARBA00022884"/>
    </source>
</evidence>
<keyword evidence="5" id="KW-0694">RNA-binding</keyword>
<dbReference type="GO" id="GO:0006402">
    <property type="term" value="P:mRNA catabolic process"/>
    <property type="evidence" value="ECO:0007669"/>
    <property type="project" value="TreeGrafter"/>
</dbReference>
<dbReference type="PANTHER" id="PTHR23355:SF9">
    <property type="entry name" value="DIS3-LIKE EXONUCLEASE 2"/>
    <property type="match status" value="1"/>
</dbReference>
<dbReference type="InterPro" id="IPR033771">
    <property type="entry name" value="Rrp44_CSD1"/>
</dbReference>
<accession>A0A095A0S8</accession>
<dbReference type="Pfam" id="PF17216">
    <property type="entry name" value="Rrp44_CSD1"/>
    <property type="match status" value="1"/>
</dbReference>
<dbReference type="SMART" id="SM00955">
    <property type="entry name" value="RNB"/>
    <property type="match status" value="1"/>
</dbReference>
<dbReference type="PROSITE" id="PS01175">
    <property type="entry name" value="RIBONUCLEASE_II"/>
    <property type="match status" value="1"/>
</dbReference>
<protein>
    <submittedName>
        <fullName evidence="8">DIS3-like exonuclease 2</fullName>
    </submittedName>
</protein>
<evidence type="ECO:0000259" key="7">
    <source>
        <dbReference type="SMART" id="SM00955"/>
    </source>
</evidence>
<dbReference type="GO" id="GO:0003723">
    <property type="term" value="F:RNA binding"/>
    <property type="evidence" value="ECO:0007669"/>
    <property type="project" value="UniProtKB-KW"/>
</dbReference>
<keyword evidence="2" id="KW-0540">Nuclease</keyword>